<organism evidence="2">
    <name type="scientific">Siphoviridae sp. cttDR14</name>
    <dbReference type="NCBI Taxonomy" id="2826490"/>
    <lineage>
        <taxon>Viruses</taxon>
        <taxon>Duplodnaviria</taxon>
        <taxon>Heunggongvirae</taxon>
        <taxon>Uroviricota</taxon>
        <taxon>Caudoviricetes</taxon>
    </lineage>
</organism>
<proteinExistence type="predicted"/>
<evidence type="ECO:0000256" key="1">
    <source>
        <dbReference type="SAM" id="MobiDB-lite"/>
    </source>
</evidence>
<reference evidence="2" key="1">
    <citation type="journal article" date="2021" name="Proc. Natl. Acad. Sci. U.S.A.">
        <title>A Catalog of Tens of Thousands of Viruses from Human Metagenomes Reveals Hidden Associations with Chronic Diseases.</title>
        <authorList>
            <person name="Tisza M.J."/>
            <person name="Buck C.B."/>
        </authorList>
    </citation>
    <scope>NUCLEOTIDE SEQUENCE</scope>
    <source>
        <strain evidence="2">CttDR14</strain>
    </source>
</reference>
<feature type="region of interest" description="Disordered" evidence="1">
    <location>
        <begin position="1"/>
        <end position="35"/>
    </location>
</feature>
<dbReference type="EMBL" id="BK014798">
    <property type="protein sequence ID" value="DAD76299.1"/>
    <property type="molecule type" value="Genomic_DNA"/>
</dbReference>
<accession>A0A8S5M2K8</accession>
<feature type="compositionally biased region" description="Basic residues" evidence="1">
    <location>
        <begin position="1"/>
        <end position="10"/>
    </location>
</feature>
<evidence type="ECO:0000313" key="2">
    <source>
        <dbReference type="EMBL" id="DAD76299.1"/>
    </source>
</evidence>
<protein>
    <submittedName>
        <fullName evidence="2">Uncharacterized protein</fullName>
    </submittedName>
</protein>
<name>A0A8S5M2K8_9CAUD</name>
<sequence length="58" mass="6763">MPTTRLRAKERRYIPEQPRRGITAPAYNDSKHDEAAQSRECAKYCTLRAEQRAKNTVQ</sequence>